<evidence type="ECO:0000313" key="5">
    <source>
        <dbReference type="EMBL" id="MBT0994434.1"/>
    </source>
</evidence>
<dbReference type="InterPro" id="IPR028082">
    <property type="entry name" value="Peripla_BP_I"/>
</dbReference>
<organism evidence="5 6">
    <name type="scientific">Cellulomonas fulva</name>
    <dbReference type="NCBI Taxonomy" id="2835530"/>
    <lineage>
        <taxon>Bacteria</taxon>
        <taxon>Bacillati</taxon>
        <taxon>Actinomycetota</taxon>
        <taxon>Actinomycetes</taxon>
        <taxon>Micrococcales</taxon>
        <taxon>Cellulomonadaceae</taxon>
        <taxon>Cellulomonas</taxon>
    </lineage>
</organism>
<feature type="domain" description="Periplasmic binding protein" evidence="4">
    <location>
        <begin position="44"/>
        <end position="315"/>
    </location>
</feature>
<dbReference type="Proteomes" id="UP000722125">
    <property type="component" value="Unassembled WGS sequence"/>
</dbReference>
<reference evidence="5 6" key="1">
    <citation type="submission" date="2021-05" db="EMBL/GenBank/DDBJ databases">
        <title>Description of Cellulomonas sp. DKR-3 sp. nov.</title>
        <authorList>
            <person name="Dahal R.H."/>
            <person name="Chaudhary D.K."/>
        </authorList>
    </citation>
    <scope>NUCLEOTIDE SEQUENCE [LARGE SCALE GENOMIC DNA]</scope>
    <source>
        <strain evidence="5 6">DKR-3</strain>
    </source>
</reference>
<dbReference type="Gene3D" id="3.40.50.2300">
    <property type="match status" value="2"/>
</dbReference>
<proteinExistence type="predicted"/>
<evidence type="ECO:0000256" key="1">
    <source>
        <dbReference type="ARBA" id="ARBA00004196"/>
    </source>
</evidence>
<evidence type="ECO:0000256" key="2">
    <source>
        <dbReference type="ARBA" id="ARBA00022729"/>
    </source>
</evidence>
<feature type="signal peptide" evidence="3">
    <location>
        <begin position="1"/>
        <end position="26"/>
    </location>
</feature>
<evidence type="ECO:0000256" key="3">
    <source>
        <dbReference type="SAM" id="SignalP"/>
    </source>
</evidence>
<evidence type="ECO:0000259" key="4">
    <source>
        <dbReference type="Pfam" id="PF13407"/>
    </source>
</evidence>
<protein>
    <submittedName>
        <fullName evidence="5">Substrate-binding domain-containing protein</fullName>
    </submittedName>
</protein>
<dbReference type="RefSeq" id="WP_214349501.1">
    <property type="nucleotide sequence ID" value="NZ_JAHBOH010000001.1"/>
</dbReference>
<dbReference type="PANTHER" id="PTHR30036">
    <property type="entry name" value="D-XYLOSE-BINDING PERIPLASMIC PROTEIN"/>
    <property type="match status" value="1"/>
</dbReference>
<comment type="caution">
    <text evidence="5">The sequence shown here is derived from an EMBL/GenBank/DDBJ whole genome shotgun (WGS) entry which is preliminary data.</text>
</comment>
<dbReference type="EMBL" id="JAHBOH010000001">
    <property type="protein sequence ID" value="MBT0994434.1"/>
    <property type="molecule type" value="Genomic_DNA"/>
</dbReference>
<gene>
    <name evidence="5" type="ORF">KIN34_09060</name>
</gene>
<sequence length="375" mass="38913">MTARPGLARRALLVGTGLLALVVPLAACTTSSTGDVGTGRRDAIALLLPESKAARYGEIDQPEFEDVVERRCPTCRVLSANAGQDAALQQQQAESALTQGAGVLVLDAVDAVAAKGIVARAHARGVPVIAYDRFIADADLDYLVSFDSRRVGRIQGVALARAIAERAGRDTDETSSAPGGGVLLVTGAATDPNSRGLAEGARTALEAAGLTVLAQYDTPDWSPDKAQEWVTARLSQLDDDVDGVYAANDGIAGGAISALRAAGRVPVVPVTGQDAELAAIQRILAGEQEMTVYKALSVQARTAGELAVRVLHGEEPVTTARVEGVPAMLIDPVAVTRGDVRRIIVDGGVYTTEEICVQPYVRACEEAGLLDEAGA</sequence>
<keyword evidence="2 3" id="KW-0732">Signal</keyword>
<name>A0ABS5TZ72_9CELL</name>
<keyword evidence="6" id="KW-1185">Reference proteome</keyword>
<dbReference type="InterPro" id="IPR050555">
    <property type="entry name" value="Bact_Solute-Bind_Prot2"/>
</dbReference>
<comment type="subcellular location">
    <subcellularLocation>
        <location evidence="1">Cell envelope</location>
    </subcellularLocation>
</comment>
<accession>A0ABS5TZ72</accession>
<dbReference type="PANTHER" id="PTHR30036:SF1">
    <property type="entry name" value="D-XYLOSE-BINDING PERIPLASMIC PROTEIN"/>
    <property type="match status" value="1"/>
</dbReference>
<feature type="chain" id="PRO_5045482072" evidence="3">
    <location>
        <begin position="27"/>
        <end position="375"/>
    </location>
</feature>
<dbReference type="Pfam" id="PF13407">
    <property type="entry name" value="Peripla_BP_4"/>
    <property type="match status" value="1"/>
</dbReference>
<evidence type="ECO:0000313" key="6">
    <source>
        <dbReference type="Proteomes" id="UP000722125"/>
    </source>
</evidence>
<dbReference type="InterPro" id="IPR025997">
    <property type="entry name" value="SBP_2_dom"/>
</dbReference>
<dbReference type="SUPFAM" id="SSF53822">
    <property type="entry name" value="Periplasmic binding protein-like I"/>
    <property type="match status" value="1"/>
</dbReference>